<evidence type="ECO:0000256" key="1">
    <source>
        <dbReference type="SAM" id="MobiDB-lite"/>
    </source>
</evidence>
<feature type="compositionally biased region" description="Polar residues" evidence="1">
    <location>
        <begin position="113"/>
        <end position="127"/>
    </location>
</feature>
<dbReference type="GeneID" id="26802074"/>
<evidence type="ECO:0000313" key="2">
    <source>
        <dbReference type="EMBL" id="KNG91696.1"/>
    </source>
</evidence>
<feature type="compositionally biased region" description="Low complexity" evidence="1">
    <location>
        <begin position="56"/>
        <end position="68"/>
    </location>
</feature>
<reference evidence="2 3" key="1">
    <citation type="submission" date="2014-06" db="EMBL/GenBank/DDBJ databases">
        <title>The Genome of the Aflatoxigenic Filamentous Fungus Aspergillus nomius.</title>
        <authorList>
            <person name="Moore M.G."/>
            <person name="Shannon B.M."/>
            <person name="Brian M.M."/>
        </authorList>
    </citation>
    <scope>NUCLEOTIDE SEQUENCE [LARGE SCALE GENOMIC DNA]</scope>
    <source>
        <strain evidence="2 3">NRRL 13137</strain>
    </source>
</reference>
<feature type="compositionally biased region" description="Polar residues" evidence="1">
    <location>
        <begin position="1"/>
        <end position="19"/>
    </location>
</feature>
<dbReference type="AlphaFoldDB" id="A0A0L1JIX1"/>
<feature type="compositionally biased region" description="Polar residues" evidence="1">
    <location>
        <begin position="44"/>
        <end position="55"/>
    </location>
</feature>
<gene>
    <name evidence="2" type="ORF">ANOM_000270</name>
</gene>
<sequence length="191" mass="21425">MKDQNTTTPQVDILQQQRSGIEHSLSHTTTTSSSNSSSSLPERPTTSTQSQTKTNRLSLTAGRLLASRSRSRSKSPAPGDIPTTTRSRRSDSESTYILKRDKMARISIPRRSASPTQMSPPASPSSIRETHPTKRRSDSYHSRKSSDDYRRYSGTVNHYGRHSNDWLFGGFSLRDTVRGGVDRLRQRDDKS</sequence>
<keyword evidence="3" id="KW-1185">Reference proteome</keyword>
<protein>
    <submittedName>
        <fullName evidence="2">Uncharacterized protein</fullName>
    </submittedName>
</protein>
<proteinExistence type="predicted"/>
<dbReference type="OrthoDB" id="5089392at2759"/>
<feature type="compositionally biased region" description="Basic and acidic residues" evidence="1">
    <location>
        <begin position="88"/>
        <end position="104"/>
    </location>
</feature>
<accession>A0A0L1JIX1</accession>
<evidence type="ECO:0000313" key="3">
    <source>
        <dbReference type="Proteomes" id="UP000037505"/>
    </source>
</evidence>
<comment type="caution">
    <text evidence="2">The sequence shown here is derived from an EMBL/GenBank/DDBJ whole genome shotgun (WGS) entry which is preliminary data.</text>
</comment>
<dbReference type="RefSeq" id="XP_015412619.1">
    <property type="nucleotide sequence ID" value="XM_015545528.1"/>
</dbReference>
<feature type="compositionally biased region" description="Basic and acidic residues" evidence="1">
    <location>
        <begin position="128"/>
        <end position="151"/>
    </location>
</feature>
<dbReference type="Proteomes" id="UP000037505">
    <property type="component" value="Unassembled WGS sequence"/>
</dbReference>
<feature type="compositionally biased region" description="Low complexity" evidence="1">
    <location>
        <begin position="26"/>
        <end position="40"/>
    </location>
</feature>
<organism evidence="2 3">
    <name type="scientific">Aspergillus nomiae NRRL (strain ATCC 15546 / NRRL 13137 / CBS 260.88 / M93)</name>
    <dbReference type="NCBI Taxonomy" id="1509407"/>
    <lineage>
        <taxon>Eukaryota</taxon>
        <taxon>Fungi</taxon>
        <taxon>Dikarya</taxon>
        <taxon>Ascomycota</taxon>
        <taxon>Pezizomycotina</taxon>
        <taxon>Eurotiomycetes</taxon>
        <taxon>Eurotiomycetidae</taxon>
        <taxon>Eurotiales</taxon>
        <taxon>Aspergillaceae</taxon>
        <taxon>Aspergillus</taxon>
        <taxon>Aspergillus subgen. Circumdati</taxon>
    </lineage>
</organism>
<dbReference type="EMBL" id="JNOM01000001">
    <property type="protein sequence ID" value="KNG91696.1"/>
    <property type="molecule type" value="Genomic_DNA"/>
</dbReference>
<name>A0A0L1JIX1_ASPN3</name>
<feature type="region of interest" description="Disordered" evidence="1">
    <location>
        <begin position="1"/>
        <end position="151"/>
    </location>
</feature>